<evidence type="ECO:0000313" key="2">
    <source>
        <dbReference type="EMBL" id="ALI35417.1"/>
    </source>
</evidence>
<sequence length="296" mass="33117">MEYNRNTHRGYLFALLAVSVISAICFGVNIDNKMIFANAQGNVSNVTTVYPNIPLAESVHTTEILKLPANVDTFVMLIVNEAHESWKQEQHKLITDKNAYFIPTNLVIYEGTKLIFLDADAPWDTPHPHDLELVNVNNKENSGASSFSTGTLDYTNTSEPFTLPVGNYSITDKDYEIKGGTITVLENNQGNSNISGNNKLIVGGFYTPTNQVKDTKDNDGNSHPGSLAYYRQAFNENGIKILSEYNFTYSKCDYCPEGYWPDNKSGNHTLIIFSSEQPLDQTLEILKTFVKDNVYI</sequence>
<dbReference type="Proteomes" id="UP000058925">
    <property type="component" value="Chromosome"/>
</dbReference>
<dbReference type="EMBL" id="CP012850">
    <property type="protein sequence ID" value="ALI35417.1"/>
    <property type="molecule type" value="Genomic_DNA"/>
</dbReference>
<accession>A0A654LWM9</accession>
<dbReference type="KEGG" id="taa:NMY3_01212"/>
<feature type="transmembrane region" description="Helical" evidence="1">
    <location>
        <begin position="12"/>
        <end position="30"/>
    </location>
</feature>
<dbReference type="RefSeq" id="WP_196817885.1">
    <property type="nucleotide sequence ID" value="NZ_CP012850.1"/>
</dbReference>
<keyword evidence="1" id="KW-0472">Membrane</keyword>
<gene>
    <name evidence="2" type="ORF">NMY3_01212</name>
</gene>
<evidence type="ECO:0000313" key="3">
    <source>
        <dbReference type="Proteomes" id="UP000058925"/>
    </source>
</evidence>
<dbReference type="GeneID" id="60421293"/>
<keyword evidence="1" id="KW-1133">Transmembrane helix</keyword>
<name>A0A654LWM9_9ARCH</name>
<organism evidence="2 3">
    <name type="scientific">Candidatus Nitrosocosmicus oleophilus</name>
    <dbReference type="NCBI Taxonomy" id="1353260"/>
    <lineage>
        <taxon>Archaea</taxon>
        <taxon>Nitrososphaerota</taxon>
        <taxon>Nitrososphaeria</taxon>
        <taxon>Nitrososphaerales</taxon>
        <taxon>Nitrososphaeraceae</taxon>
        <taxon>Candidatus Nitrosocosmicus</taxon>
    </lineage>
</organism>
<dbReference type="AlphaFoldDB" id="A0A654LWM9"/>
<proteinExistence type="predicted"/>
<keyword evidence="3" id="KW-1185">Reference proteome</keyword>
<protein>
    <submittedName>
        <fullName evidence="2">Uncharacterized protein</fullName>
    </submittedName>
</protein>
<reference evidence="3" key="1">
    <citation type="submission" date="2015-10" db="EMBL/GenBank/DDBJ databases">
        <title>Niche specialization of a soil ammonia-oxidizing archaeon, Candidatus Nitrosocosmicus oleophilus.</title>
        <authorList>
            <person name="Jung M.-Y."/>
            <person name="Rhee S.-K."/>
        </authorList>
    </citation>
    <scope>NUCLEOTIDE SEQUENCE [LARGE SCALE GENOMIC DNA]</scope>
    <source>
        <strain evidence="3">MY3</strain>
    </source>
</reference>
<keyword evidence="1" id="KW-0812">Transmembrane</keyword>
<evidence type="ECO:0000256" key="1">
    <source>
        <dbReference type="SAM" id="Phobius"/>
    </source>
</evidence>
<dbReference type="OrthoDB" id="375038at2157"/>